<dbReference type="SUPFAM" id="SSF53807">
    <property type="entry name" value="Helical backbone' metal receptor"/>
    <property type="match status" value="1"/>
</dbReference>
<comment type="similarity">
    <text evidence="1 4">Belongs to the bacterial solute-binding protein 9 family.</text>
</comment>
<dbReference type="GO" id="GO:0046872">
    <property type="term" value="F:metal ion binding"/>
    <property type="evidence" value="ECO:0007669"/>
    <property type="project" value="InterPro"/>
</dbReference>
<evidence type="ECO:0000256" key="1">
    <source>
        <dbReference type="ARBA" id="ARBA00011028"/>
    </source>
</evidence>
<protein>
    <submittedName>
        <fullName evidence="5">High-affinity zinc uptake system binding-protein ZnuA</fullName>
    </submittedName>
</protein>
<dbReference type="RefSeq" id="WP_079411270.1">
    <property type="nucleotide sequence ID" value="NZ_MZGW01000002.1"/>
</dbReference>
<proteinExistence type="inferred from homology"/>
<dbReference type="PRINTS" id="PR00690">
    <property type="entry name" value="ADHESNFAMILY"/>
</dbReference>
<dbReference type="Proteomes" id="UP000190140">
    <property type="component" value="Unassembled WGS sequence"/>
</dbReference>
<dbReference type="AlphaFoldDB" id="A0A1V4I8U2"/>
<dbReference type="PRINTS" id="PR00691">
    <property type="entry name" value="ADHESINB"/>
</dbReference>
<evidence type="ECO:0000313" key="5">
    <source>
        <dbReference type="EMBL" id="OPJ56294.1"/>
    </source>
</evidence>
<keyword evidence="6" id="KW-1185">Reference proteome</keyword>
<gene>
    <name evidence="5" type="primary">znuA</name>
    <name evidence="5" type="ORF">CLOTH_06980</name>
</gene>
<dbReference type="STRING" id="29349.CLOTH_06980"/>
<name>A0A1V4I8U2_9FIRM</name>
<evidence type="ECO:0000256" key="4">
    <source>
        <dbReference type="RuleBase" id="RU003512"/>
    </source>
</evidence>
<dbReference type="PROSITE" id="PS51257">
    <property type="entry name" value="PROKAR_LIPOPROTEIN"/>
    <property type="match status" value="1"/>
</dbReference>
<dbReference type="PANTHER" id="PTHR42953:SF3">
    <property type="entry name" value="HIGH-AFFINITY ZINC UPTAKE SYSTEM PROTEIN ZNUA"/>
    <property type="match status" value="1"/>
</dbReference>
<accession>A0A1V4I8U2</accession>
<evidence type="ECO:0000313" key="6">
    <source>
        <dbReference type="Proteomes" id="UP000190140"/>
    </source>
</evidence>
<dbReference type="OrthoDB" id="9810636at2"/>
<dbReference type="InterPro" id="IPR006129">
    <property type="entry name" value="AdhesinB"/>
</dbReference>
<comment type="caution">
    <text evidence="5">The sequence shown here is derived from an EMBL/GenBank/DDBJ whole genome shotgun (WGS) entry which is preliminary data.</text>
</comment>
<dbReference type="Gene3D" id="3.40.50.1980">
    <property type="entry name" value="Nitrogenase molybdenum iron protein domain"/>
    <property type="match status" value="2"/>
</dbReference>
<dbReference type="GO" id="GO:0030001">
    <property type="term" value="P:metal ion transport"/>
    <property type="evidence" value="ECO:0007669"/>
    <property type="project" value="InterPro"/>
</dbReference>
<dbReference type="InterPro" id="IPR006128">
    <property type="entry name" value="Lipoprotein_PsaA-like"/>
</dbReference>
<keyword evidence="3" id="KW-0732">Signal</keyword>
<evidence type="ECO:0000256" key="2">
    <source>
        <dbReference type="ARBA" id="ARBA00022448"/>
    </source>
</evidence>
<sequence length="315" mass="35757">MKKILSIFAIISILLTGCSGGEVEKIEEVNEQRIKVYASFYPMYDFASKIGNEKIDIEVIVPPGAEPHDFEPSLKAISSIQDADLLVLNGLEMEPWADKIIQDLENKGVTVIKIGESADPLRLEQLKGGHKGCNHSHHDHGDYDPHIWLDPIRVITMAEEIKNALCRIDEDNKEYYEANFEKFKSELIKLDEEYKDKLSNTKRKEIIVSHEAFNYLGDRYGINIIGISGISSHADPSLKVLSELTKLMKEKEIRTVFFEQLASSKLSETLAKEVGGKTEVLYTIEGITMEDMKEGKDYIYKMRENLNKIESALNE</sequence>
<dbReference type="InterPro" id="IPR006127">
    <property type="entry name" value="ZnuA-like"/>
</dbReference>
<keyword evidence="2 4" id="KW-0813">Transport</keyword>
<organism evidence="5 6">
    <name type="scientific">Alkalithermobacter paradoxus</name>
    <dbReference type="NCBI Taxonomy" id="29349"/>
    <lineage>
        <taxon>Bacteria</taxon>
        <taxon>Bacillati</taxon>
        <taxon>Bacillota</taxon>
        <taxon>Clostridia</taxon>
        <taxon>Peptostreptococcales</taxon>
        <taxon>Tepidibacteraceae</taxon>
        <taxon>Alkalithermobacter</taxon>
    </lineage>
</organism>
<dbReference type="Pfam" id="PF01297">
    <property type="entry name" value="ZnuA"/>
    <property type="match status" value="1"/>
</dbReference>
<reference evidence="5 6" key="1">
    <citation type="submission" date="2017-03" db="EMBL/GenBank/DDBJ databases">
        <title>Genome sequence of Clostridium thermoalcaliphilum DSM 7309.</title>
        <authorList>
            <person name="Poehlein A."/>
            <person name="Daniel R."/>
        </authorList>
    </citation>
    <scope>NUCLEOTIDE SEQUENCE [LARGE SCALE GENOMIC DNA]</scope>
    <source>
        <strain evidence="5 6">DSM 7309</strain>
    </source>
</reference>
<evidence type="ECO:0000256" key="3">
    <source>
        <dbReference type="ARBA" id="ARBA00022729"/>
    </source>
</evidence>
<dbReference type="GO" id="GO:0007155">
    <property type="term" value="P:cell adhesion"/>
    <property type="evidence" value="ECO:0007669"/>
    <property type="project" value="InterPro"/>
</dbReference>
<dbReference type="EMBL" id="MZGW01000002">
    <property type="protein sequence ID" value="OPJ56294.1"/>
    <property type="molecule type" value="Genomic_DNA"/>
</dbReference>
<dbReference type="InterPro" id="IPR050492">
    <property type="entry name" value="Bact_metal-bind_prot9"/>
</dbReference>
<dbReference type="PANTHER" id="PTHR42953">
    <property type="entry name" value="HIGH-AFFINITY ZINC UPTAKE SYSTEM PROTEIN ZNUA-RELATED"/>
    <property type="match status" value="1"/>
</dbReference>